<evidence type="ECO:0000313" key="10">
    <source>
        <dbReference type="Proteomes" id="UP000186804"/>
    </source>
</evidence>
<dbReference type="AlphaFoldDB" id="A0A1J4MVF4"/>
<evidence type="ECO:0000256" key="5">
    <source>
        <dbReference type="ARBA" id="ARBA00023136"/>
    </source>
</evidence>
<dbReference type="RefSeq" id="XP_067068874.1">
    <property type="nucleotide sequence ID" value="XM_067212601.1"/>
</dbReference>
<dbReference type="InterPro" id="IPR012936">
    <property type="entry name" value="Erv_C"/>
</dbReference>
<reference evidence="9 10" key="1">
    <citation type="submission" date="2016-10" db="EMBL/GenBank/DDBJ databases">
        <title>Reductive evolution of mitochondrial metabolism and differential evolution of invasion-related proteins in Cryptosporidium.</title>
        <authorList>
            <person name="Liu S."/>
            <person name="Roellig D.M."/>
            <person name="Guo Y."/>
            <person name="Li N."/>
            <person name="Frace M.A."/>
            <person name="Tang K."/>
            <person name="Zhang L."/>
            <person name="Feng Y."/>
            <person name="Xiao L."/>
        </authorList>
    </citation>
    <scope>NUCLEOTIDE SEQUENCE [LARGE SCALE GENOMIC DNA]</scope>
    <source>
        <strain evidence="9">30847</strain>
    </source>
</reference>
<dbReference type="VEuPathDB" id="CryptoDB:cand_023710"/>
<dbReference type="GO" id="GO:0005783">
    <property type="term" value="C:endoplasmic reticulum"/>
    <property type="evidence" value="ECO:0007669"/>
    <property type="project" value="TreeGrafter"/>
</dbReference>
<dbReference type="Pfam" id="PF13850">
    <property type="entry name" value="ERGIC_N"/>
    <property type="match status" value="1"/>
</dbReference>
<proteinExistence type="inferred from homology"/>
<dbReference type="PANTHER" id="PTHR10984:SF25">
    <property type="entry name" value="ENDOPLASMIC RETICULUM-GOLGI INTERMEDIATE COMPARTMENT PROTEIN 3"/>
    <property type="match status" value="1"/>
</dbReference>
<accession>A0A1J4MVF4</accession>
<comment type="similarity">
    <text evidence="2">Belongs to the ERGIC family.</text>
</comment>
<dbReference type="InterPro" id="IPR045888">
    <property type="entry name" value="Erv"/>
</dbReference>
<evidence type="ECO:0000256" key="4">
    <source>
        <dbReference type="ARBA" id="ARBA00022989"/>
    </source>
</evidence>
<evidence type="ECO:0000256" key="6">
    <source>
        <dbReference type="SAM" id="Phobius"/>
    </source>
</evidence>
<evidence type="ECO:0000259" key="7">
    <source>
        <dbReference type="Pfam" id="PF07970"/>
    </source>
</evidence>
<feature type="domain" description="Endoplasmic reticulum vesicle transporter C-terminal" evidence="7">
    <location>
        <begin position="120"/>
        <end position="358"/>
    </location>
</feature>
<dbReference type="OrthoDB" id="270930at2759"/>
<protein>
    <recommendedName>
        <fullName evidence="11">Endoplasmic reticulum-Golgi intermediate compartment protein 3</fullName>
    </recommendedName>
</protein>
<evidence type="ECO:0000256" key="3">
    <source>
        <dbReference type="ARBA" id="ARBA00022692"/>
    </source>
</evidence>
<gene>
    <name evidence="9" type="ORF">cand_023710</name>
</gene>
<dbReference type="Proteomes" id="UP000186804">
    <property type="component" value="Unassembled WGS sequence"/>
</dbReference>
<evidence type="ECO:0000256" key="1">
    <source>
        <dbReference type="ARBA" id="ARBA00004141"/>
    </source>
</evidence>
<feature type="transmembrane region" description="Helical" evidence="6">
    <location>
        <begin position="20"/>
        <end position="38"/>
    </location>
</feature>
<comment type="caution">
    <text evidence="9">The sequence shown here is derived from an EMBL/GenBank/DDBJ whole genome shotgun (WGS) entry which is preliminary data.</text>
</comment>
<keyword evidence="4 6" id="KW-1133">Transmembrane helix</keyword>
<evidence type="ECO:0000259" key="8">
    <source>
        <dbReference type="Pfam" id="PF13850"/>
    </source>
</evidence>
<dbReference type="GO" id="GO:0016020">
    <property type="term" value="C:membrane"/>
    <property type="evidence" value="ECO:0007669"/>
    <property type="project" value="UniProtKB-SubCell"/>
</dbReference>
<evidence type="ECO:0000256" key="2">
    <source>
        <dbReference type="ARBA" id="ARBA00005648"/>
    </source>
</evidence>
<organism evidence="9 10">
    <name type="scientific">Cryptosporidium andersoni</name>
    <dbReference type="NCBI Taxonomy" id="117008"/>
    <lineage>
        <taxon>Eukaryota</taxon>
        <taxon>Sar</taxon>
        <taxon>Alveolata</taxon>
        <taxon>Apicomplexa</taxon>
        <taxon>Conoidasida</taxon>
        <taxon>Coccidia</taxon>
        <taxon>Eucoccidiorida</taxon>
        <taxon>Eimeriorina</taxon>
        <taxon>Cryptosporidiidae</taxon>
        <taxon>Cryptosporidium</taxon>
    </lineage>
</organism>
<comment type="subcellular location">
    <subcellularLocation>
        <location evidence="1">Membrane</location>
        <topology evidence="1">Multi-pass membrane protein</topology>
    </subcellularLocation>
</comment>
<evidence type="ECO:0000313" key="9">
    <source>
        <dbReference type="EMBL" id="OII77028.1"/>
    </source>
</evidence>
<dbReference type="GeneID" id="92366555"/>
<keyword evidence="10" id="KW-1185">Reference proteome</keyword>
<dbReference type="InterPro" id="IPR039542">
    <property type="entry name" value="Erv_N"/>
</dbReference>
<dbReference type="EMBL" id="LRBS01000048">
    <property type="protein sequence ID" value="OII77028.1"/>
    <property type="molecule type" value="Genomic_DNA"/>
</dbReference>
<sequence length="384" mass="44326">MQRFDAFSKPIAEFRIKTAFGGYLTILSILTMLFLFYSELRYYLKVNRNDEITVDKTLAGGNVNIKMLVEFPKLPCEVVGLRILNTQDNTEFSHPKDSIIYIPINPLNEESNIGSSCGSCYNASKKNHCCNTCSEVIRSYQEDNIKLPQKINFKQCKFDPKERLEKAVSAPLNISGCKIKVDINIPKVKGRIEISHKRWMNYNEMTNLDISEAHLYDFSYIVKYLHYGDDLPGINNIWNNQEYIQTAKFTHNKESDNLFLEDAHLDIDMHCIPTQFNPINSKKTKNGHQFSVRKQSKQVNVLHNGRFVPETSLPGIYINYDFTPFIVKITESRRSFLSFLTECCAIIGGIFAFSSMIDIFMFKLSSFLNRIHNSNNKHVVLQNF</sequence>
<dbReference type="Pfam" id="PF07970">
    <property type="entry name" value="COPIIcoated_ERV"/>
    <property type="match status" value="1"/>
</dbReference>
<keyword evidence="5 6" id="KW-0472">Membrane</keyword>
<name>A0A1J4MVF4_9CRYT</name>
<feature type="transmembrane region" description="Helical" evidence="6">
    <location>
        <begin position="336"/>
        <end position="357"/>
    </location>
</feature>
<feature type="domain" description="Endoplasmic reticulum vesicle transporter N-terminal" evidence="8">
    <location>
        <begin position="1"/>
        <end position="88"/>
    </location>
</feature>
<keyword evidence="3 6" id="KW-0812">Transmembrane</keyword>
<evidence type="ECO:0008006" key="11">
    <source>
        <dbReference type="Google" id="ProtNLM"/>
    </source>
</evidence>
<dbReference type="GO" id="GO:0030134">
    <property type="term" value="C:COPII-coated ER to Golgi transport vesicle"/>
    <property type="evidence" value="ECO:0007669"/>
    <property type="project" value="TreeGrafter"/>
</dbReference>
<dbReference type="PANTHER" id="PTHR10984">
    <property type="entry name" value="ENDOPLASMIC RETICULUM-GOLGI INTERMEDIATE COMPARTMENT PROTEIN"/>
    <property type="match status" value="1"/>
</dbReference>